<sequence length="81" mass="9354">MFATPRLMGSNLWSNNSVTITVVVDTLLPDVRPVKKQVARRTQYFFVRAVKTMLAVCKAKLHIIKASPLSNWAKEKRHWKM</sequence>
<organism evidence="1 2">
    <name type="scientific">Amblyomma americanum</name>
    <name type="common">Lone star tick</name>
    <dbReference type="NCBI Taxonomy" id="6943"/>
    <lineage>
        <taxon>Eukaryota</taxon>
        <taxon>Metazoa</taxon>
        <taxon>Ecdysozoa</taxon>
        <taxon>Arthropoda</taxon>
        <taxon>Chelicerata</taxon>
        <taxon>Arachnida</taxon>
        <taxon>Acari</taxon>
        <taxon>Parasitiformes</taxon>
        <taxon>Ixodida</taxon>
        <taxon>Ixodoidea</taxon>
        <taxon>Ixodidae</taxon>
        <taxon>Amblyomminae</taxon>
        <taxon>Amblyomma</taxon>
    </lineage>
</organism>
<comment type="caution">
    <text evidence="1">The sequence shown here is derived from an EMBL/GenBank/DDBJ whole genome shotgun (WGS) entry which is preliminary data.</text>
</comment>
<name>A0AAQ4EM81_AMBAM</name>
<dbReference type="EMBL" id="JARKHS020013797">
    <property type="protein sequence ID" value="KAK8775721.1"/>
    <property type="molecule type" value="Genomic_DNA"/>
</dbReference>
<dbReference type="AlphaFoldDB" id="A0AAQ4EM81"/>
<keyword evidence="2" id="KW-1185">Reference proteome</keyword>
<protein>
    <submittedName>
        <fullName evidence="1">Uncharacterized protein</fullName>
    </submittedName>
</protein>
<evidence type="ECO:0000313" key="2">
    <source>
        <dbReference type="Proteomes" id="UP001321473"/>
    </source>
</evidence>
<evidence type="ECO:0000313" key="1">
    <source>
        <dbReference type="EMBL" id="KAK8775721.1"/>
    </source>
</evidence>
<accession>A0AAQ4EM81</accession>
<dbReference type="Proteomes" id="UP001321473">
    <property type="component" value="Unassembled WGS sequence"/>
</dbReference>
<reference evidence="1 2" key="1">
    <citation type="journal article" date="2023" name="Arcadia Sci">
        <title>De novo assembly of a long-read Amblyomma americanum tick genome.</title>
        <authorList>
            <person name="Chou S."/>
            <person name="Poskanzer K.E."/>
            <person name="Rollins M."/>
            <person name="Thuy-Boun P.S."/>
        </authorList>
    </citation>
    <scope>NUCLEOTIDE SEQUENCE [LARGE SCALE GENOMIC DNA]</scope>
    <source>
        <strain evidence="1">F_SG_1</strain>
        <tissue evidence="1">Salivary glands</tissue>
    </source>
</reference>
<gene>
    <name evidence="1" type="ORF">V5799_030932</name>
</gene>
<proteinExistence type="predicted"/>